<reference evidence="4 5" key="1">
    <citation type="submission" date="2019-07" db="EMBL/GenBank/DDBJ databases">
        <title>Whole genome shotgun sequence of Actinotalea fermentans NBRC 105374.</title>
        <authorList>
            <person name="Hosoyama A."/>
            <person name="Uohara A."/>
            <person name="Ohji S."/>
            <person name="Ichikawa N."/>
        </authorList>
    </citation>
    <scope>NUCLEOTIDE SEQUENCE [LARGE SCALE GENOMIC DNA]</scope>
    <source>
        <strain evidence="4 5">NBRC 105374</strain>
    </source>
</reference>
<dbReference type="AlphaFoldDB" id="A0A511YXV9"/>
<evidence type="ECO:0000256" key="2">
    <source>
        <dbReference type="ARBA" id="ARBA00023002"/>
    </source>
</evidence>
<keyword evidence="2" id="KW-0560">Oxidoreductase</keyword>
<dbReference type="EMBL" id="BJYK01000004">
    <property type="protein sequence ID" value="GEN80040.1"/>
    <property type="molecule type" value="Genomic_DNA"/>
</dbReference>
<protein>
    <submittedName>
        <fullName evidence="4">Uncharacterized protein</fullName>
    </submittedName>
</protein>
<comment type="similarity">
    <text evidence="1 3">Belongs to the short-chain dehydrogenases/reductases (SDR) family.</text>
</comment>
<dbReference type="CDD" id="cd05233">
    <property type="entry name" value="SDR_c"/>
    <property type="match status" value="1"/>
</dbReference>
<comment type="caution">
    <text evidence="4">The sequence shown here is derived from an EMBL/GenBank/DDBJ whole genome shotgun (WGS) entry which is preliminary data.</text>
</comment>
<dbReference type="PRINTS" id="PR00080">
    <property type="entry name" value="SDRFAMILY"/>
</dbReference>
<sequence>MTTHALPPAPPALPALPRTAVVTGAGRGIGRGLALGLAARGWSVGLVGRTAEHLADARAQVAAAAPGVRTAVGVADLTDPAAAHDALAQVEEALGGVGLLVNNAGVVERREVPFGDDDLLDMWRVVETNVRGPMNTAHALLPGMLARGGGRVVNINSGAGHRGTSDYTGYAISKGALARLTTELDTQYRERGLRVFDLAPGVVRTDMTGSMPVHDTRTDWTPIEAVVELLVAVAEGRLDRLAGRFLRAGSDTADELESHVAEILASDARRLRLVAWGDSDPLVP</sequence>
<dbReference type="Proteomes" id="UP000321484">
    <property type="component" value="Unassembled WGS sequence"/>
</dbReference>
<dbReference type="PANTHER" id="PTHR44196:SF1">
    <property type="entry name" value="DEHYDROGENASE_REDUCTASE SDR FAMILY MEMBER 7B"/>
    <property type="match status" value="1"/>
</dbReference>
<dbReference type="InterPro" id="IPR036291">
    <property type="entry name" value="NAD(P)-bd_dom_sf"/>
</dbReference>
<name>A0A511YXV9_9CELL</name>
<evidence type="ECO:0000313" key="4">
    <source>
        <dbReference type="EMBL" id="GEN80040.1"/>
    </source>
</evidence>
<gene>
    <name evidence="4" type="ORF">AFE02nite_17740</name>
</gene>
<evidence type="ECO:0000256" key="1">
    <source>
        <dbReference type="ARBA" id="ARBA00006484"/>
    </source>
</evidence>
<dbReference type="GO" id="GO:0016491">
    <property type="term" value="F:oxidoreductase activity"/>
    <property type="evidence" value="ECO:0007669"/>
    <property type="project" value="UniProtKB-KW"/>
</dbReference>
<dbReference type="RefSeq" id="WP_146819467.1">
    <property type="nucleotide sequence ID" value="NZ_BJYK01000004.1"/>
</dbReference>
<dbReference type="Pfam" id="PF00106">
    <property type="entry name" value="adh_short"/>
    <property type="match status" value="1"/>
</dbReference>
<dbReference type="InterPro" id="IPR002347">
    <property type="entry name" value="SDR_fam"/>
</dbReference>
<proteinExistence type="inferred from homology"/>
<evidence type="ECO:0000256" key="3">
    <source>
        <dbReference type="RuleBase" id="RU000363"/>
    </source>
</evidence>
<organism evidence="4 5">
    <name type="scientific">Actinotalea fermentans</name>
    <dbReference type="NCBI Taxonomy" id="43671"/>
    <lineage>
        <taxon>Bacteria</taxon>
        <taxon>Bacillati</taxon>
        <taxon>Actinomycetota</taxon>
        <taxon>Actinomycetes</taxon>
        <taxon>Micrococcales</taxon>
        <taxon>Cellulomonadaceae</taxon>
        <taxon>Actinotalea</taxon>
    </lineage>
</organism>
<dbReference type="PRINTS" id="PR00081">
    <property type="entry name" value="GDHRDH"/>
</dbReference>
<dbReference type="PANTHER" id="PTHR44196">
    <property type="entry name" value="DEHYDROGENASE/REDUCTASE SDR FAMILY MEMBER 7B"/>
    <property type="match status" value="1"/>
</dbReference>
<dbReference type="GO" id="GO:0016020">
    <property type="term" value="C:membrane"/>
    <property type="evidence" value="ECO:0007669"/>
    <property type="project" value="TreeGrafter"/>
</dbReference>
<accession>A0A511YXV9</accession>
<evidence type="ECO:0000313" key="5">
    <source>
        <dbReference type="Proteomes" id="UP000321484"/>
    </source>
</evidence>
<dbReference type="Gene3D" id="3.40.50.720">
    <property type="entry name" value="NAD(P)-binding Rossmann-like Domain"/>
    <property type="match status" value="1"/>
</dbReference>
<dbReference type="OrthoDB" id="658698at2"/>
<dbReference type="SUPFAM" id="SSF51735">
    <property type="entry name" value="NAD(P)-binding Rossmann-fold domains"/>
    <property type="match status" value="1"/>
</dbReference>
<keyword evidence="5" id="KW-1185">Reference proteome</keyword>